<keyword evidence="4" id="KW-1185">Reference proteome</keyword>
<sequence length="279" mass="27741">MAVLSALGTAGSAVRRNPVVLAAAAIYGLVYVPTLLLQASGSVALNLLGSGYSFLALFVAPFVAGGVLAMANEAIDGRTDWRMFVTGGKQNYLRILVAALLYGVVSLLVGVALSFVVFAVVLAGSGVGAGGGLVIAVALLFGGVVALALFVAGFFLQFYPHAVVVEGYGVADAFKRSAGLVRNHFASALGYTALLVALSVGIGVASFLASLLVLGGGALLEPAGVGGAAGAPGPATSGPSLVVLAGYAVGYVVMSGVVGGYVGTYSVAFYRELLDAESE</sequence>
<dbReference type="InterPro" id="IPR057169">
    <property type="entry name" value="DUF7847"/>
</dbReference>
<keyword evidence="1" id="KW-1133">Transmembrane helix</keyword>
<dbReference type="AlphaFoldDB" id="A0A830FMZ0"/>
<feature type="transmembrane region" description="Helical" evidence="1">
    <location>
        <begin position="133"/>
        <end position="156"/>
    </location>
</feature>
<dbReference type="RefSeq" id="WP_188978673.1">
    <property type="nucleotide sequence ID" value="NZ_BMPG01000002.1"/>
</dbReference>
<evidence type="ECO:0000313" key="4">
    <source>
        <dbReference type="Proteomes" id="UP000607197"/>
    </source>
</evidence>
<dbReference type="EMBL" id="BMPG01000002">
    <property type="protein sequence ID" value="GGL62799.1"/>
    <property type="molecule type" value="Genomic_DNA"/>
</dbReference>
<keyword evidence="1" id="KW-0812">Transmembrane</keyword>
<dbReference type="Pfam" id="PF25231">
    <property type="entry name" value="DUF7847"/>
    <property type="match status" value="1"/>
</dbReference>
<feature type="transmembrane region" description="Helical" evidence="1">
    <location>
        <begin position="92"/>
        <end position="121"/>
    </location>
</feature>
<dbReference type="OrthoDB" id="241125at2157"/>
<keyword evidence="1" id="KW-0472">Membrane</keyword>
<evidence type="ECO:0000256" key="1">
    <source>
        <dbReference type="SAM" id="Phobius"/>
    </source>
</evidence>
<feature type="transmembrane region" description="Helical" evidence="1">
    <location>
        <begin position="52"/>
        <end position="71"/>
    </location>
</feature>
<evidence type="ECO:0000313" key="3">
    <source>
        <dbReference type="EMBL" id="GGL62799.1"/>
    </source>
</evidence>
<feature type="domain" description="DUF7847" evidence="2">
    <location>
        <begin position="1"/>
        <end position="273"/>
    </location>
</feature>
<accession>A0A830FMZ0</accession>
<feature type="transmembrane region" description="Helical" evidence="1">
    <location>
        <begin position="191"/>
        <end position="220"/>
    </location>
</feature>
<dbReference type="Proteomes" id="UP000607197">
    <property type="component" value="Unassembled WGS sequence"/>
</dbReference>
<gene>
    <name evidence="3" type="ORF">GCM10009039_20930</name>
</gene>
<reference evidence="3" key="1">
    <citation type="journal article" date="2014" name="Int. J. Syst. Evol. Microbiol.">
        <title>Complete genome sequence of Corynebacterium casei LMG S-19264T (=DSM 44701T), isolated from a smear-ripened cheese.</title>
        <authorList>
            <consortium name="US DOE Joint Genome Institute (JGI-PGF)"/>
            <person name="Walter F."/>
            <person name="Albersmeier A."/>
            <person name="Kalinowski J."/>
            <person name="Ruckert C."/>
        </authorList>
    </citation>
    <scope>NUCLEOTIDE SEQUENCE</scope>
    <source>
        <strain evidence="3">JCM 19596</strain>
    </source>
</reference>
<comment type="caution">
    <text evidence="3">The sequence shown here is derived from an EMBL/GenBank/DDBJ whole genome shotgun (WGS) entry which is preliminary data.</text>
</comment>
<proteinExistence type="predicted"/>
<reference evidence="3" key="2">
    <citation type="submission" date="2020-09" db="EMBL/GenBank/DDBJ databases">
        <authorList>
            <person name="Sun Q."/>
            <person name="Ohkuma M."/>
        </authorList>
    </citation>
    <scope>NUCLEOTIDE SEQUENCE</scope>
    <source>
        <strain evidence="3">JCM 19596</strain>
    </source>
</reference>
<protein>
    <recommendedName>
        <fullName evidence="2">DUF7847 domain-containing protein</fullName>
    </recommendedName>
</protein>
<evidence type="ECO:0000259" key="2">
    <source>
        <dbReference type="Pfam" id="PF25231"/>
    </source>
</evidence>
<organism evidence="3 4">
    <name type="scientific">Halocalculus aciditolerans</name>
    <dbReference type="NCBI Taxonomy" id="1383812"/>
    <lineage>
        <taxon>Archaea</taxon>
        <taxon>Methanobacteriati</taxon>
        <taxon>Methanobacteriota</taxon>
        <taxon>Stenosarchaea group</taxon>
        <taxon>Halobacteria</taxon>
        <taxon>Halobacteriales</taxon>
        <taxon>Halobacteriaceae</taxon>
        <taxon>Halocalculus</taxon>
    </lineage>
</organism>
<feature type="transmembrane region" description="Helical" evidence="1">
    <location>
        <begin position="240"/>
        <end position="262"/>
    </location>
</feature>
<name>A0A830FMZ0_9EURY</name>